<sequence length="233" mass="25492">MRWLVRGLGYLVWLIANFALFGFAGSLGIFPNGFVALLAVLLLNFPAILIHELGHAWIAHLRGAHVLKIVALPFGYAPSERRLRIERHVPSRDIGGYVSYIFRRRDETRRDRVAIAVAGPLANLLSAALVIGLLSGWQATQPVEPTETALVVIVPGAPEQARPGRFPSNEEIRALLEKEGDRRRSETLQGTATGLAWLFAAISIILGLANLVPTKGSDGSVILRNLMPTRRKA</sequence>
<feature type="transmembrane region" description="Helical" evidence="12">
    <location>
        <begin position="36"/>
        <end position="58"/>
    </location>
</feature>
<evidence type="ECO:0000256" key="5">
    <source>
        <dbReference type="ARBA" id="ARBA00022692"/>
    </source>
</evidence>
<protein>
    <submittedName>
        <fullName evidence="14">M50 family metallopeptidase</fullName>
    </submittedName>
</protein>
<evidence type="ECO:0000313" key="14">
    <source>
        <dbReference type="EMBL" id="MCR2834220.1"/>
    </source>
</evidence>
<comment type="subcellular location">
    <subcellularLocation>
        <location evidence="2">Membrane</location>
        <topology evidence="2">Multi-pass membrane protein</topology>
    </subcellularLocation>
</comment>
<evidence type="ECO:0000259" key="13">
    <source>
        <dbReference type="Pfam" id="PF02163"/>
    </source>
</evidence>
<dbReference type="Pfam" id="PF02163">
    <property type="entry name" value="Peptidase_M50"/>
    <property type="match status" value="1"/>
</dbReference>
<evidence type="ECO:0000256" key="11">
    <source>
        <dbReference type="ARBA" id="ARBA00023136"/>
    </source>
</evidence>
<feature type="transmembrane region" description="Helical" evidence="12">
    <location>
        <begin position="194"/>
        <end position="212"/>
    </location>
</feature>
<dbReference type="EMBL" id="JANKHH010000005">
    <property type="protein sequence ID" value="MCR2834220.1"/>
    <property type="molecule type" value="Genomic_DNA"/>
</dbReference>
<evidence type="ECO:0000256" key="7">
    <source>
        <dbReference type="ARBA" id="ARBA00022801"/>
    </source>
</evidence>
<feature type="domain" description="Peptidase M50" evidence="13">
    <location>
        <begin position="47"/>
        <end position="231"/>
    </location>
</feature>
<feature type="transmembrane region" description="Helical" evidence="12">
    <location>
        <begin position="7"/>
        <end position="30"/>
    </location>
</feature>
<evidence type="ECO:0000256" key="9">
    <source>
        <dbReference type="ARBA" id="ARBA00022989"/>
    </source>
</evidence>
<keyword evidence="7" id="KW-0378">Hydrolase</keyword>
<evidence type="ECO:0000256" key="3">
    <source>
        <dbReference type="ARBA" id="ARBA00007931"/>
    </source>
</evidence>
<evidence type="ECO:0000256" key="10">
    <source>
        <dbReference type="ARBA" id="ARBA00023049"/>
    </source>
</evidence>
<evidence type="ECO:0000256" key="1">
    <source>
        <dbReference type="ARBA" id="ARBA00001947"/>
    </source>
</evidence>
<keyword evidence="9 12" id="KW-1133">Transmembrane helix</keyword>
<dbReference type="InterPro" id="IPR008915">
    <property type="entry name" value="Peptidase_M50"/>
</dbReference>
<comment type="cofactor">
    <cofactor evidence="1">
        <name>Zn(2+)</name>
        <dbReference type="ChEBI" id="CHEBI:29105"/>
    </cofactor>
</comment>
<keyword evidence="4" id="KW-0645">Protease</keyword>
<keyword evidence="8" id="KW-0862">Zinc</keyword>
<evidence type="ECO:0000313" key="15">
    <source>
        <dbReference type="Proteomes" id="UP001206067"/>
    </source>
</evidence>
<reference evidence="14 15" key="1">
    <citation type="submission" date="2022-08" db="EMBL/GenBank/DDBJ databases">
        <title>Polyphasic taxonomy analysis of Qipengyuania sp.RS5-5.</title>
        <authorList>
            <person name="Xamxidin M."/>
            <person name="Wu M."/>
        </authorList>
    </citation>
    <scope>NUCLEOTIDE SEQUENCE [LARGE SCALE GENOMIC DNA]</scope>
    <source>
        <strain evidence="14 15">RS5-5</strain>
    </source>
</reference>
<dbReference type="PANTHER" id="PTHR39188">
    <property type="entry name" value="MEMBRANE-ASSOCIATED ZINC METALLOPROTEASE M50B"/>
    <property type="match status" value="1"/>
</dbReference>
<keyword evidence="10" id="KW-0482">Metalloprotease</keyword>
<dbReference type="PANTHER" id="PTHR39188:SF3">
    <property type="entry name" value="STAGE IV SPORULATION PROTEIN FB"/>
    <property type="match status" value="1"/>
</dbReference>
<evidence type="ECO:0000256" key="2">
    <source>
        <dbReference type="ARBA" id="ARBA00004141"/>
    </source>
</evidence>
<dbReference type="RefSeq" id="WP_257596024.1">
    <property type="nucleotide sequence ID" value="NZ_JANKHH010000005.1"/>
</dbReference>
<comment type="caution">
    <text evidence="14">The sequence shown here is derived from an EMBL/GenBank/DDBJ whole genome shotgun (WGS) entry which is preliminary data.</text>
</comment>
<organism evidence="14 15">
    <name type="scientific">Parerythrobacter lacustris</name>
    <dbReference type="NCBI Taxonomy" id="2969984"/>
    <lineage>
        <taxon>Bacteria</taxon>
        <taxon>Pseudomonadati</taxon>
        <taxon>Pseudomonadota</taxon>
        <taxon>Alphaproteobacteria</taxon>
        <taxon>Sphingomonadales</taxon>
        <taxon>Erythrobacteraceae</taxon>
        <taxon>Parerythrobacter</taxon>
    </lineage>
</organism>
<feature type="transmembrane region" description="Helical" evidence="12">
    <location>
        <begin position="113"/>
        <end position="137"/>
    </location>
</feature>
<dbReference type="Proteomes" id="UP001206067">
    <property type="component" value="Unassembled WGS sequence"/>
</dbReference>
<keyword evidence="15" id="KW-1185">Reference proteome</keyword>
<name>A0ABT1XRD3_9SPHN</name>
<evidence type="ECO:0000256" key="4">
    <source>
        <dbReference type="ARBA" id="ARBA00022670"/>
    </source>
</evidence>
<comment type="similarity">
    <text evidence="3">Belongs to the peptidase M50B family.</text>
</comment>
<keyword evidence="11 12" id="KW-0472">Membrane</keyword>
<evidence type="ECO:0000256" key="12">
    <source>
        <dbReference type="SAM" id="Phobius"/>
    </source>
</evidence>
<dbReference type="CDD" id="cd05709">
    <property type="entry name" value="S2P-M50"/>
    <property type="match status" value="1"/>
</dbReference>
<evidence type="ECO:0000256" key="8">
    <source>
        <dbReference type="ARBA" id="ARBA00022833"/>
    </source>
</evidence>
<gene>
    <name evidence="14" type="ORF">NSO95_09715</name>
</gene>
<evidence type="ECO:0000256" key="6">
    <source>
        <dbReference type="ARBA" id="ARBA00022723"/>
    </source>
</evidence>
<keyword evidence="5 12" id="KW-0812">Transmembrane</keyword>
<proteinExistence type="inferred from homology"/>
<keyword evidence="6" id="KW-0479">Metal-binding</keyword>
<accession>A0ABT1XRD3</accession>